<dbReference type="OrthoDB" id="72772at2759"/>
<accession>A0A1B2JHX5</accession>
<proteinExistence type="predicted"/>
<reference evidence="2 3" key="1">
    <citation type="submission" date="2016-02" db="EMBL/GenBank/DDBJ databases">
        <title>Comparative genomic and transcriptomic foundation for Pichia pastoris.</title>
        <authorList>
            <person name="Love K.R."/>
            <person name="Shah K.A."/>
            <person name="Whittaker C.A."/>
            <person name="Wu J."/>
            <person name="Bartlett M.C."/>
            <person name="Ma D."/>
            <person name="Leeson R.L."/>
            <person name="Priest M."/>
            <person name="Young S.K."/>
            <person name="Love J.C."/>
        </authorList>
    </citation>
    <scope>NUCLEOTIDE SEQUENCE [LARGE SCALE GENOMIC DNA]</scope>
    <source>
        <strain evidence="2 3">ATCC 28485</strain>
    </source>
</reference>
<dbReference type="GO" id="GO:0000149">
    <property type="term" value="F:SNARE binding"/>
    <property type="evidence" value="ECO:0007669"/>
    <property type="project" value="TreeGrafter"/>
</dbReference>
<dbReference type="PANTHER" id="PTHR15157">
    <property type="entry name" value="UV RADIATION RESISTANCE-ASSOCIATED GENE PROTEIN"/>
    <property type="match status" value="1"/>
</dbReference>
<evidence type="ECO:0000313" key="3">
    <source>
        <dbReference type="Proteomes" id="UP000094565"/>
    </source>
</evidence>
<dbReference type="PANTHER" id="PTHR15157:SF5">
    <property type="entry name" value="UV RADIATION RESISTANCE-ASSOCIATED GENE PROTEIN"/>
    <property type="match status" value="1"/>
</dbReference>
<evidence type="ECO:0000313" key="2">
    <source>
        <dbReference type="EMBL" id="ANZ77582.1"/>
    </source>
</evidence>
<organism evidence="2 3">
    <name type="scientific">Komagataella pastoris</name>
    <name type="common">Yeast</name>
    <name type="synonym">Pichia pastoris</name>
    <dbReference type="NCBI Taxonomy" id="4922"/>
    <lineage>
        <taxon>Eukaryota</taxon>
        <taxon>Fungi</taxon>
        <taxon>Dikarya</taxon>
        <taxon>Ascomycota</taxon>
        <taxon>Saccharomycotina</taxon>
        <taxon>Pichiomycetes</taxon>
        <taxon>Pichiales</taxon>
        <taxon>Pichiaceae</taxon>
        <taxon>Komagataella</taxon>
    </lineage>
</organism>
<evidence type="ECO:0000256" key="1">
    <source>
        <dbReference type="ARBA" id="ARBA00023054"/>
    </source>
</evidence>
<dbReference type="GO" id="GO:0035493">
    <property type="term" value="P:SNARE complex assembly"/>
    <property type="evidence" value="ECO:0007669"/>
    <property type="project" value="TreeGrafter"/>
</dbReference>
<dbReference type="Proteomes" id="UP000094565">
    <property type="component" value="Chromosome 4"/>
</dbReference>
<name>A0A1B2JHX5_PICPA</name>
<keyword evidence="1" id="KW-0175">Coiled coil</keyword>
<dbReference type="AlphaFoldDB" id="A0A1B2JHX5"/>
<keyword evidence="3" id="KW-1185">Reference proteome</keyword>
<dbReference type="GO" id="GO:0000323">
    <property type="term" value="C:lytic vacuole"/>
    <property type="evidence" value="ECO:0007669"/>
    <property type="project" value="TreeGrafter"/>
</dbReference>
<protein>
    <submittedName>
        <fullName evidence="2">BA75_05180T0</fullName>
    </submittedName>
</protein>
<dbReference type="EMBL" id="CP014587">
    <property type="protein sequence ID" value="ANZ77582.1"/>
    <property type="molecule type" value="Genomic_DNA"/>
</dbReference>
<sequence>MSYLPPPQRRLRHVVCVSVRNILPKGGHPKPVSTKSSTNLRELSTTSKNAGTLRNVLYDTFISFHECFQYDKPFYITEISYGTINPVFQDVHFTGTSLSRKITFSLMVWVRESKPDRNDWVLFKRINLKLSFLNYLGPTLEKAEKAVKDVRNILLLNLIDGWYYYPLESNNLIALSTDGIQSDKLKTIKSKPSFLKSKELKSCSFDQIIKLSNVKFSIIDTIGFKHKLSIQIDHLISSTFRTNSTQQIEAINHRLAYQYAPRVEMLSRENTSLQNIISKLRTNCDRHRSLIRNKNTDTEILAKVLHSLRESHGSLLVRIEEVQEYVSIQKSRLIKDLSAIFSITQTNGKHHEHCMFGLMFPHAKISSSNFQFLRSQELEINALLGYVVQLVRLLANYLRCPLRYPIQAFGSNSYISDPISRLKGSRVFPLWIKDGTVYRFQYAIMLLTKNVKQLMDHEKIKSIEAYHLLGNLQILFVCLTNTADSELNFKPKLDLEQLKIHLHTQNTQSLIETEYN</sequence>
<dbReference type="GO" id="GO:0005768">
    <property type="term" value="C:endosome"/>
    <property type="evidence" value="ECO:0007669"/>
    <property type="project" value="TreeGrafter"/>
</dbReference>
<gene>
    <name evidence="2" type="ORF">ATY40_BA7505180</name>
</gene>